<evidence type="ECO:0000313" key="1">
    <source>
        <dbReference type="EMBL" id="EFP94612.1"/>
    </source>
</evidence>
<accession>E3BQQ5</accession>
<organism evidence="1 2">
    <name type="scientific">Vibrio caribbeanicus ATCC BAA-2122</name>
    <dbReference type="NCBI Taxonomy" id="796620"/>
    <lineage>
        <taxon>Bacteria</taxon>
        <taxon>Pseudomonadati</taxon>
        <taxon>Pseudomonadota</taxon>
        <taxon>Gammaproteobacteria</taxon>
        <taxon>Vibrionales</taxon>
        <taxon>Vibrionaceae</taxon>
        <taxon>Vibrio</taxon>
    </lineage>
</organism>
<feature type="non-terminal residue" evidence="1">
    <location>
        <position position="1"/>
    </location>
</feature>
<name>E3BQQ5_9VIBR</name>
<dbReference type="AlphaFoldDB" id="E3BQQ5"/>
<proteinExistence type="predicted"/>
<sequence length="196" mass="22165">SKVENMRAMFEGASAFNQDIGGWNTTNVSDMHGIFKQATSFDQDISQWDTSNVKGPIESISVTCNDKDIGTTFNHQGHAYLVVDDESIKNQAQLDKLEQGQIRFCTSHVTKMDSLFKGREHFNADISDWDTSEVWNMREMFKDATTFNQPIGNWDTSKVEVMYEMFNGASAFNQPIGNWDTSKVGGRWSFLGMDAM</sequence>
<evidence type="ECO:0008006" key="3">
    <source>
        <dbReference type="Google" id="ProtNLM"/>
    </source>
</evidence>
<keyword evidence="2" id="KW-1185">Reference proteome</keyword>
<dbReference type="eggNOG" id="COG3291">
    <property type="taxonomic scope" value="Bacteria"/>
</dbReference>
<evidence type="ECO:0000313" key="2">
    <source>
        <dbReference type="Proteomes" id="UP000002943"/>
    </source>
</evidence>
<protein>
    <recommendedName>
        <fullName evidence="3">Lipoprotein</fullName>
    </recommendedName>
</protein>
<reference evidence="1 2" key="1">
    <citation type="journal article" date="2012" name="Int. J. Syst. Evol. Microbiol.">
        <title>Vibrio caribbeanicus sp. nov., isolated from the marine sponge Scleritoderma cyanea.</title>
        <authorList>
            <person name="Hoffmann M."/>
            <person name="Monday S.R."/>
            <person name="Allard M.W."/>
            <person name="Strain E.A."/>
            <person name="Whittaker P."/>
            <person name="Naum M."/>
            <person name="McCarthy P.J."/>
            <person name="Lopez J.V."/>
            <person name="Fischer M."/>
            <person name="Brown E.W."/>
        </authorList>
    </citation>
    <scope>NUCLEOTIDE SEQUENCE [LARGE SCALE GENOMIC DNA]</scope>
    <source>
        <strain evidence="1 2">ATCC BAA-2122</strain>
    </source>
</reference>
<dbReference type="OrthoDB" id="5855837at2"/>
<feature type="non-terminal residue" evidence="1">
    <location>
        <position position="196"/>
    </location>
</feature>
<comment type="caution">
    <text evidence="1">The sequence shown here is derived from an EMBL/GenBank/DDBJ whole genome shotgun (WGS) entry which is preliminary data.</text>
</comment>
<dbReference type="InterPro" id="IPR005046">
    <property type="entry name" value="DUF285"/>
</dbReference>
<dbReference type="EMBL" id="AEIU01000126">
    <property type="protein sequence ID" value="EFP94612.1"/>
    <property type="molecule type" value="Genomic_DNA"/>
</dbReference>
<gene>
    <name evidence="1" type="ORF">VIBC2010_06204</name>
</gene>
<dbReference type="STRING" id="796620.VIBC2010_06204"/>
<dbReference type="NCBIfam" id="TIGR02167">
    <property type="entry name" value="Liste_lipo_26"/>
    <property type="match status" value="3"/>
</dbReference>
<dbReference type="Proteomes" id="UP000002943">
    <property type="component" value="Unassembled WGS sequence"/>
</dbReference>
<dbReference type="Pfam" id="PF03382">
    <property type="entry name" value="DUF285"/>
    <property type="match status" value="2"/>
</dbReference>
<dbReference type="InterPro" id="IPR011889">
    <property type="entry name" value="Liste_lipo_26"/>
</dbReference>